<keyword evidence="15" id="KW-1185">Reference proteome</keyword>
<evidence type="ECO:0000259" key="12">
    <source>
        <dbReference type="PROSITE" id="PS50975"/>
    </source>
</evidence>
<sequence length="401" mass="44289">MDLQKLFEQEQEQEAEKPPSLRPRPARPWRVAVIANVKGETALPFDAPPDAGAEFDRRETVQSIQDAIESDGHSTRFLSADHTLLDTLREYHPDICFNIAEGIMGDSREAQVPALLEMLRIPYTASRVLANAIGLDKTLTKRIWRDQGLPTAPFQEFITGSEPLDPDLHFPLFVKPAREGTGMGMDEHSIVENEVQLRRRVNWIIQSYKQPALVEAYLPGREFTVGVLGRTDAPQWAYNPTLYRADGFHRFPILEVDNSNTITPGVYGHLAKTLHPGEAGVPGFLCPAPIDATLAETLSGLAIRAHQAIGALDVSRVDIRLDGEGHPRLLEINTLPGLTPGFSDLCVIAQAEGISYRDLILEILYLGASRFGLLVQPQRVLRATLRASEVHPVGVQVSAKV</sequence>
<evidence type="ECO:0000256" key="7">
    <source>
        <dbReference type="ARBA" id="ARBA00022960"/>
    </source>
</evidence>
<dbReference type="GO" id="GO:0046872">
    <property type="term" value="F:metal ion binding"/>
    <property type="evidence" value="ECO:0007669"/>
    <property type="project" value="InterPro"/>
</dbReference>
<evidence type="ECO:0000256" key="8">
    <source>
        <dbReference type="ARBA" id="ARBA00022984"/>
    </source>
</evidence>
<reference evidence="13" key="1">
    <citation type="journal article" date="2015" name="Genome Announc.">
        <title>Draft Genome Sequences of Anaerolinea thermolimosa IMO-1, Bellilinea caldifistulae GOMI-1, Leptolinea tardivitalis YMTK-2, Levilinea saccharolytica KIBI-1, Longilinea arvoryzae KOME-1, Previously Described as Members of the Class Anaerolineae (Chloroflexi).</title>
        <authorList>
            <person name="Matsuura N."/>
            <person name="Tourlousse M.D."/>
            <person name="Ohashi A."/>
            <person name="Hugenholtz P."/>
            <person name="Sekiguchi Y."/>
        </authorList>
    </citation>
    <scope>NUCLEOTIDE SEQUENCE</scope>
    <source>
        <strain evidence="13">IMO-1</strain>
    </source>
</reference>
<proteinExistence type="inferred from homology"/>
<dbReference type="PANTHER" id="PTHR23132">
    <property type="entry name" value="D-ALANINE--D-ALANINE LIGASE"/>
    <property type="match status" value="1"/>
</dbReference>
<keyword evidence="4 13" id="KW-0436">Ligase</keyword>
<dbReference type="Gene3D" id="3.30.470.20">
    <property type="entry name" value="ATP-grasp fold, B domain"/>
    <property type="match status" value="1"/>
</dbReference>
<dbReference type="InterPro" id="IPR016185">
    <property type="entry name" value="PreATP-grasp_dom_sf"/>
</dbReference>
<accession>A0A3D1JIV3</accession>
<keyword evidence="5 10" id="KW-0547">Nucleotide-binding</keyword>
<dbReference type="GO" id="GO:0005737">
    <property type="term" value="C:cytoplasm"/>
    <property type="evidence" value="ECO:0007669"/>
    <property type="project" value="UniProtKB-SubCell"/>
</dbReference>
<dbReference type="RefSeq" id="WP_062196397.1">
    <property type="nucleotide sequence ID" value="NZ_DF967967.1"/>
</dbReference>
<keyword evidence="6 10" id="KW-0067">ATP-binding</keyword>
<dbReference type="Gene3D" id="3.30.1490.20">
    <property type="entry name" value="ATP-grasp fold, A domain"/>
    <property type="match status" value="1"/>
</dbReference>
<evidence type="ECO:0000313" key="16">
    <source>
        <dbReference type="Proteomes" id="UP000264141"/>
    </source>
</evidence>
<evidence type="ECO:0000256" key="9">
    <source>
        <dbReference type="ARBA" id="ARBA00023316"/>
    </source>
</evidence>
<dbReference type="Pfam" id="PF07478">
    <property type="entry name" value="Dala_Dala_lig_C"/>
    <property type="match status" value="1"/>
</dbReference>
<reference evidence="14 16" key="3">
    <citation type="journal article" date="2018" name="Nat. Biotechnol.">
        <title>A standardized bacterial taxonomy based on genome phylogeny substantially revises the tree of life.</title>
        <authorList>
            <person name="Parks D.H."/>
            <person name="Chuvochina M."/>
            <person name="Waite D.W."/>
            <person name="Rinke C."/>
            <person name="Skarshewski A."/>
            <person name="Chaumeil P.A."/>
            <person name="Hugenholtz P."/>
        </authorList>
    </citation>
    <scope>NUCLEOTIDE SEQUENCE [LARGE SCALE GENOMIC DNA]</scope>
    <source>
        <strain evidence="14">UBA8781</strain>
    </source>
</reference>
<dbReference type="Proteomes" id="UP000264141">
    <property type="component" value="Unassembled WGS sequence"/>
</dbReference>
<dbReference type="OrthoDB" id="9813261at2"/>
<gene>
    <name evidence="13" type="ORF">ATHL_03554</name>
    <name evidence="14" type="ORF">DEQ80_07555</name>
</gene>
<dbReference type="EMBL" id="DPBP01000030">
    <property type="protein sequence ID" value="HCE17698.1"/>
    <property type="molecule type" value="Genomic_DNA"/>
</dbReference>
<feature type="compositionally biased region" description="Basic and acidic residues" evidence="11">
    <location>
        <begin position="1"/>
        <end position="19"/>
    </location>
</feature>
<dbReference type="PROSITE" id="PS00844">
    <property type="entry name" value="DALA_DALA_LIGASE_2"/>
    <property type="match status" value="1"/>
</dbReference>
<evidence type="ECO:0000256" key="4">
    <source>
        <dbReference type="ARBA" id="ARBA00022598"/>
    </source>
</evidence>
<dbReference type="STRING" id="229919.GCA_001050195_03488"/>
<evidence type="ECO:0000256" key="6">
    <source>
        <dbReference type="ARBA" id="ARBA00022840"/>
    </source>
</evidence>
<evidence type="ECO:0000313" key="15">
    <source>
        <dbReference type="Proteomes" id="UP000253922"/>
    </source>
</evidence>
<keyword evidence="7" id="KW-0133">Cell shape</keyword>
<evidence type="ECO:0000256" key="2">
    <source>
        <dbReference type="ARBA" id="ARBA00010871"/>
    </source>
</evidence>
<dbReference type="InterPro" id="IPR000291">
    <property type="entry name" value="D-Ala_lig_Van_CS"/>
</dbReference>
<comment type="similarity">
    <text evidence="2">Belongs to the D-alanine--D-alanine ligase family.</text>
</comment>
<dbReference type="PANTHER" id="PTHR23132:SF23">
    <property type="entry name" value="D-ALANINE--D-ALANINE LIGASE B"/>
    <property type="match status" value="1"/>
</dbReference>
<comment type="subcellular location">
    <subcellularLocation>
        <location evidence="1">Cytoplasm</location>
    </subcellularLocation>
</comment>
<feature type="region of interest" description="Disordered" evidence="11">
    <location>
        <begin position="1"/>
        <end position="26"/>
    </location>
</feature>
<dbReference type="SUPFAM" id="SSF56059">
    <property type="entry name" value="Glutathione synthetase ATP-binding domain-like"/>
    <property type="match status" value="1"/>
</dbReference>
<dbReference type="InterPro" id="IPR011095">
    <property type="entry name" value="Dala_Dala_lig_C"/>
</dbReference>
<dbReference type="InterPro" id="IPR013815">
    <property type="entry name" value="ATP_grasp_subdomain_1"/>
</dbReference>
<feature type="domain" description="ATP-grasp" evidence="12">
    <location>
        <begin position="141"/>
        <end position="365"/>
    </location>
</feature>
<protein>
    <submittedName>
        <fullName evidence="13">D-alanine-D-alanine ligase</fullName>
    </submittedName>
</protein>
<name>A0A3D1JIV3_9CHLR</name>
<evidence type="ECO:0000256" key="1">
    <source>
        <dbReference type="ARBA" id="ARBA00004496"/>
    </source>
</evidence>
<evidence type="ECO:0000313" key="14">
    <source>
        <dbReference type="EMBL" id="HCE17698.1"/>
    </source>
</evidence>
<dbReference type="Gene3D" id="3.40.50.20">
    <property type="match status" value="1"/>
</dbReference>
<dbReference type="PROSITE" id="PS50975">
    <property type="entry name" value="ATP_GRASP"/>
    <property type="match status" value="1"/>
</dbReference>
<evidence type="ECO:0000256" key="5">
    <source>
        <dbReference type="ARBA" id="ARBA00022741"/>
    </source>
</evidence>
<dbReference type="GO" id="GO:0009252">
    <property type="term" value="P:peptidoglycan biosynthetic process"/>
    <property type="evidence" value="ECO:0007669"/>
    <property type="project" value="UniProtKB-KW"/>
</dbReference>
<keyword evidence="9" id="KW-0961">Cell wall biogenesis/degradation</keyword>
<dbReference type="InterPro" id="IPR011761">
    <property type="entry name" value="ATP-grasp"/>
</dbReference>
<dbReference type="GO" id="GO:0008716">
    <property type="term" value="F:D-alanine-D-alanine ligase activity"/>
    <property type="evidence" value="ECO:0007669"/>
    <property type="project" value="InterPro"/>
</dbReference>
<dbReference type="GO" id="GO:0008360">
    <property type="term" value="P:regulation of cell shape"/>
    <property type="evidence" value="ECO:0007669"/>
    <property type="project" value="UniProtKB-KW"/>
</dbReference>
<dbReference type="SUPFAM" id="SSF52440">
    <property type="entry name" value="PreATP-grasp domain"/>
    <property type="match status" value="1"/>
</dbReference>
<keyword evidence="8" id="KW-0573">Peptidoglycan synthesis</keyword>
<dbReference type="GO" id="GO:0071555">
    <property type="term" value="P:cell wall organization"/>
    <property type="evidence" value="ECO:0007669"/>
    <property type="project" value="UniProtKB-KW"/>
</dbReference>
<evidence type="ECO:0000256" key="11">
    <source>
        <dbReference type="SAM" id="MobiDB-lite"/>
    </source>
</evidence>
<evidence type="ECO:0000256" key="3">
    <source>
        <dbReference type="ARBA" id="ARBA00022490"/>
    </source>
</evidence>
<dbReference type="AlphaFoldDB" id="A0A3D1JIV3"/>
<evidence type="ECO:0000256" key="10">
    <source>
        <dbReference type="PROSITE-ProRule" id="PRU00409"/>
    </source>
</evidence>
<keyword evidence="3" id="KW-0963">Cytoplasm</keyword>
<dbReference type="EMBL" id="DF967967">
    <property type="protein sequence ID" value="GAP08648.1"/>
    <property type="molecule type" value="Genomic_DNA"/>
</dbReference>
<organism evidence="14 16">
    <name type="scientific">Anaerolinea thermolimosa</name>
    <dbReference type="NCBI Taxonomy" id="229919"/>
    <lineage>
        <taxon>Bacteria</taxon>
        <taxon>Bacillati</taxon>
        <taxon>Chloroflexota</taxon>
        <taxon>Anaerolineae</taxon>
        <taxon>Anaerolineales</taxon>
        <taxon>Anaerolineaceae</taxon>
        <taxon>Anaerolinea</taxon>
    </lineage>
</organism>
<reference evidence="15" key="2">
    <citation type="submission" date="2015-07" db="EMBL/GenBank/DDBJ databases">
        <title>Draft Genome Sequences of Anaerolinea thermolimosa IMO-1, Bellilinea caldifistulae GOMI-1, Leptolinea tardivitalis YMTK-2, Levilinea saccharolytica KIBI-1,Longilinea arvoryzae KOME-1, Previously Described as Members of the Anaerolineaceae (Chloroflexi).</title>
        <authorList>
            <person name="Sekiguchi Y."/>
            <person name="Ohashi A."/>
            <person name="Matsuura N."/>
            <person name="Tourlousse M.D."/>
        </authorList>
    </citation>
    <scope>NUCLEOTIDE SEQUENCE [LARGE SCALE GENOMIC DNA]</scope>
    <source>
        <strain evidence="15">IMO-1</strain>
    </source>
</reference>
<evidence type="ECO:0000313" key="13">
    <source>
        <dbReference type="EMBL" id="GAP08648.1"/>
    </source>
</evidence>
<dbReference type="Proteomes" id="UP000253922">
    <property type="component" value="Unassembled WGS sequence"/>
</dbReference>
<dbReference type="GO" id="GO:0005524">
    <property type="term" value="F:ATP binding"/>
    <property type="evidence" value="ECO:0007669"/>
    <property type="project" value="UniProtKB-UniRule"/>
</dbReference>